<keyword evidence="3" id="KW-1185">Reference proteome</keyword>
<feature type="signal peptide" evidence="1">
    <location>
        <begin position="1"/>
        <end position="20"/>
    </location>
</feature>
<gene>
    <name evidence="2" type="ORF">B0T14DRAFT_493483</name>
</gene>
<evidence type="ECO:0000256" key="1">
    <source>
        <dbReference type="SAM" id="SignalP"/>
    </source>
</evidence>
<dbReference type="Proteomes" id="UP001175000">
    <property type="component" value="Unassembled WGS sequence"/>
</dbReference>
<reference evidence="2" key="1">
    <citation type="submission" date="2023-06" db="EMBL/GenBank/DDBJ databases">
        <title>Genome-scale phylogeny and comparative genomics of the fungal order Sordariales.</title>
        <authorList>
            <consortium name="Lawrence Berkeley National Laboratory"/>
            <person name="Hensen N."/>
            <person name="Bonometti L."/>
            <person name="Westerberg I."/>
            <person name="Brannstrom I.O."/>
            <person name="Guillou S."/>
            <person name="Cros-Aarteil S."/>
            <person name="Calhoun S."/>
            <person name="Haridas S."/>
            <person name="Kuo A."/>
            <person name="Mondo S."/>
            <person name="Pangilinan J."/>
            <person name="Riley R."/>
            <person name="Labutti K."/>
            <person name="Andreopoulos B."/>
            <person name="Lipzen A."/>
            <person name="Chen C."/>
            <person name="Yanf M."/>
            <person name="Daum C."/>
            <person name="Ng V."/>
            <person name="Clum A."/>
            <person name="Steindorff A."/>
            <person name="Ohm R."/>
            <person name="Martin F."/>
            <person name="Silar P."/>
            <person name="Natvig D."/>
            <person name="Lalanne C."/>
            <person name="Gautier V."/>
            <person name="Ament-Velasquez S.L."/>
            <person name="Kruys A."/>
            <person name="Hutchinson M.I."/>
            <person name="Powell A.J."/>
            <person name="Barry K."/>
            <person name="Miller A.N."/>
            <person name="Grigoriev I.V."/>
            <person name="Debuchy R."/>
            <person name="Gladieux P."/>
            <person name="Thoren M.H."/>
            <person name="Johannesson H."/>
        </authorList>
    </citation>
    <scope>NUCLEOTIDE SEQUENCE</scope>
    <source>
        <strain evidence="2">CBS 606.72</strain>
    </source>
</reference>
<feature type="chain" id="PRO_5041222927" evidence="1">
    <location>
        <begin position="21"/>
        <end position="187"/>
    </location>
</feature>
<comment type="caution">
    <text evidence="2">The sequence shown here is derived from an EMBL/GenBank/DDBJ whole genome shotgun (WGS) entry which is preliminary data.</text>
</comment>
<dbReference type="EMBL" id="JAULSU010000002">
    <property type="protein sequence ID" value="KAK0627376.1"/>
    <property type="molecule type" value="Genomic_DNA"/>
</dbReference>
<sequence>MKHNLLTSLVLIGSFSGLSTQQGLEEPLPTNGLQVVFEVRGDSTPRWSESLDNFLPKIHAYGFGEAITKAGTSSRIKTVQCGPNKKTINPNGIFHYRYFITSLQGTHHRTETEHEKKWKNVLSLRTNGTLLSWVEGEAVDGKIAAFERQEMSREMISAASGLCDQYANLPCVHGRPNKGDCLCAPWV</sequence>
<proteinExistence type="predicted"/>
<organism evidence="2 3">
    <name type="scientific">Immersiella caudata</name>
    <dbReference type="NCBI Taxonomy" id="314043"/>
    <lineage>
        <taxon>Eukaryota</taxon>
        <taxon>Fungi</taxon>
        <taxon>Dikarya</taxon>
        <taxon>Ascomycota</taxon>
        <taxon>Pezizomycotina</taxon>
        <taxon>Sordariomycetes</taxon>
        <taxon>Sordariomycetidae</taxon>
        <taxon>Sordariales</taxon>
        <taxon>Lasiosphaeriaceae</taxon>
        <taxon>Immersiella</taxon>
    </lineage>
</organism>
<accession>A0AA39X4Y6</accession>
<evidence type="ECO:0000313" key="2">
    <source>
        <dbReference type="EMBL" id="KAK0627376.1"/>
    </source>
</evidence>
<name>A0AA39X4Y6_9PEZI</name>
<evidence type="ECO:0000313" key="3">
    <source>
        <dbReference type="Proteomes" id="UP001175000"/>
    </source>
</evidence>
<protein>
    <submittedName>
        <fullName evidence="2">Uncharacterized protein</fullName>
    </submittedName>
</protein>
<keyword evidence="1" id="KW-0732">Signal</keyword>
<dbReference type="AlphaFoldDB" id="A0AA39X4Y6"/>